<dbReference type="InterPro" id="IPR001509">
    <property type="entry name" value="Epimerase_deHydtase"/>
</dbReference>
<dbReference type="RefSeq" id="WP_015425036.1">
    <property type="nucleotide sequence ID" value="NC_020449.1"/>
</dbReference>
<dbReference type="Gene3D" id="3.40.50.720">
    <property type="entry name" value="NAD(P)-binding Rossmann-like Domain"/>
    <property type="match status" value="1"/>
</dbReference>
<dbReference type="EC" id="5.1.3.2" evidence="3"/>
<dbReference type="KEGG" id="caci:CLOAM1322"/>
<dbReference type="AlphaFoldDB" id="B0VIN7"/>
<dbReference type="STRING" id="459349.CLOAM1322"/>
<dbReference type="Pfam" id="PF01370">
    <property type="entry name" value="Epimerase"/>
    <property type="match status" value="1"/>
</dbReference>
<dbReference type="eggNOG" id="COG0451">
    <property type="taxonomic scope" value="Bacteria"/>
</dbReference>
<accession>B0VIN7</accession>
<dbReference type="Proteomes" id="UP000002019">
    <property type="component" value="Chromosome"/>
</dbReference>
<dbReference type="SUPFAM" id="SSF51735">
    <property type="entry name" value="NAD(P)-binding Rossmann-fold domains"/>
    <property type="match status" value="1"/>
</dbReference>
<evidence type="ECO:0000256" key="1">
    <source>
        <dbReference type="ARBA" id="ARBA00007637"/>
    </source>
</evidence>
<dbReference type="HOGENOM" id="CLU_007383_6_1_0"/>
<evidence type="ECO:0000313" key="3">
    <source>
        <dbReference type="EMBL" id="CAO81178.1"/>
    </source>
</evidence>
<feature type="domain" description="NAD-dependent epimerase/dehydratase" evidence="2">
    <location>
        <begin position="4"/>
        <end position="180"/>
    </location>
</feature>
<reference evidence="3 4" key="1">
    <citation type="journal article" date="2008" name="J. Bacteriol.">
        <title>'Candidatus Cloacamonas acidaminovorans': genome sequence reconstruction provides a first glimpse of a new bacterial division.</title>
        <authorList>
            <person name="Pelletier E."/>
            <person name="Kreimeyer A."/>
            <person name="Bocs S."/>
            <person name="Rouy Z."/>
            <person name="Gyapay G."/>
            <person name="Chouari R."/>
            <person name="Riviere D."/>
            <person name="Ganesan A."/>
            <person name="Daegelen P."/>
            <person name="Sghir A."/>
            <person name="Cohen G.N."/>
            <person name="Medigue C."/>
            <person name="Weissenbach J."/>
            <person name="Le Paslier D."/>
        </authorList>
    </citation>
    <scope>NUCLEOTIDE SEQUENCE [LARGE SCALE GENOMIC DNA]</scope>
    <source>
        <strain evidence="4">Evry</strain>
    </source>
</reference>
<sequence>MAKILITGITGFIGRNVLREMLKSCPDFNITALVRPKTEPRRYQEFEKAIRLVTIDLADTASLKEFLFTNEFDTILHIGALRGGRKFPQETYLRSNVYSTGQMVEYCLAKDARLIYCSSVGVFGAIPQELPAGPQTEKNPDNYYHYTKIESERIINRAILNGLNAGIVRPSIAYGEGDFGFPYQMVKLVDKHLFPLINRPIWIHLCHIDALVKAFLYLATREWKSGLTLTVADREPVRLQSLVDFISRQLHGKNYPRALRFDRIFFAWGEKLARLVKNELWISRFELISKSWFYDVSAYYDIMEKEGYKSHFTIPEFEITIKDYQKH</sequence>
<proteinExistence type="inferred from homology"/>
<dbReference type="EMBL" id="CU466930">
    <property type="protein sequence ID" value="CAO81178.1"/>
    <property type="molecule type" value="Genomic_DNA"/>
</dbReference>
<comment type="similarity">
    <text evidence="1">Belongs to the NAD(P)-dependent epimerase/dehydratase family.</text>
</comment>
<protein>
    <submittedName>
        <fullName evidence="3">UDP-glucose 4-epimerase</fullName>
        <ecNumber evidence="3">5.1.3.2</ecNumber>
    </submittedName>
</protein>
<keyword evidence="4" id="KW-1185">Reference proteome</keyword>
<dbReference type="GO" id="GO:0003978">
    <property type="term" value="F:UDP-glucose 4-epimerase activity"/>
    <property type="evidence" value="ECO:0007669"/>
    <property type="project" value="UniProtKB-EC"/>
</dbReference>
<dbReference type="OrthoDB" id="5366167at2"/>
<name>B0VIN7_CLOAI</name>
<evidence type="ECO:0000313" key="4">
    <source>
        <dbReference type="Proteomes" id="UP000002019"/>
    </source>
</evidence>
<evidence type="ECO:0000259" key="2">
    <source>
        <dbReference type="Pfam" id="PF01370"/>
    </source>
</evidence>
<dbReference type="InterPro" id="IPR036291">
    <property type="entry name" value="NAD(P)-bd_dom_sf"/>
</dbReference>
<organism evidence="3 4">
    <name type="scientific">Cloacimonas acidaminovorans (strain Evry)</name>
    <dbReference type="NCBI Taxonomy" id="459349"/>
    <lineage>
        <taxon>Bacteria</taxon>
        <taxon>Pseudomonadati</taxon>
        <taxon>Candidatus Cloacimonadota</taxon>
        <taxon>Candidatus Cloacimonadia</taxon>
        <taxon>Candidatus Cloacimonadales</taxon>
        <taxon>Candidatus Cloacimonadaceae</taxon>
        <taxon>Candidatus Cloacimonas</taxon>
    </lineage>
</organism>
<dbReference type="PANTHER" id="PTHR43000">
    <property type="entry name" value="DTDP-D-GLUCOSE 4,6-DEHYDRATASE-RELATED"/>
    <property type="match status" value="1"/>
</dbReference>
<gene>
    <name evidence="3" type="ordered locus">CLOAM1322</name>
</gene>
<keyword evidence="3" id="KW-0413">Isomerase</keyword>